<feature type="compositionally biased region" description="Low complexity" evidence="1">
    <location>
        <begin position="88"/>
        <end position="100"/>
    </location>
</feature>
<reference evidence="2 3" key="1">
    <citation type="submission" date="2024-07" db="EMBL/GenBank/DDBJ databases">
        <title>Section-level genome sequencing and comparative genomics of Aspergillus sections Usti and Cavernicolus.</title>
        <authorList>
            <consortium name="Lawrence Berkeley National Laboratory"/>
            <person name="Nybo J.L."/>
            <person name="Vesth T.C."/>
            <person name="Theobald S."/>
            <person name="Frisvad J.C."/>
            <person name="Larsen T.O."/>
            <person name="Kjaerboelling I."/>
            <person name="Rothschild-Mancinelli K."/>
            <person name="Lyhne E.K."/>
            <person name="Kogle M.E."/>
            <person name="Barry K."/>
            <person name="Clum A."/>
            <person name="Na H."/>
            <person name="Ledsgaard L."/>
            <person name="Lin J."/>
            <person name="Lipzen A."/>
            <person name="Kuo A."/>
            <person name="Riley R."/>
            <person name="Mondo S."/>
            <person name="Labutti K."/>
            <person name="Haridas S."/>
            <person name="Pangalinan J."/>
            <person name="Salamov A.A."/>
            <person name="Simmons B.A."/>
            <person name="Magnuson J.K."/>
            <person name="Chen J."/>
            <person name="Drula E."/>
            <person name="Henrissat B."/>
            <person name="Wiebenga A."/>
            <person name="Lubbers R.J."/>
            <person name="Gomes A.C."/>
            <person name="Makela M.R."/>
            <person name="Stajich J."/>
            <person name="Grigoriev I.V."/>
            <person name="Mortensen U.H."/>
            <person name="De Vries R.P."/>
            <person name="Baker S.E."/>
            <person name="Andersen M.R."/>
        </authorList>
    </citation>
    <scope>NUCLEOTIDE SEQUENCE [LARGE SCALE GENOMIC DNA]</scope>
    <source>
        <strain evidence="2 3">CBS 209.92</strain>
    </source>
</reference>
<sequence>MNFTLVNGQIYTPGLAIVNAPQPYTPLGGDTLHISLDVSGNGKLTLTPDDDEPTRFHEITIFLTSSEMERNFTVSNGTTPPQVSIDLDSNSDSDSSSNSNGSVTAYTGPILSLEPDSTVKHVNWVWPDCFVGDGNSDDQGARGNYNISLHQSFRWNSTDYYTVFDLPISVSNGIDEDAERVECGLLENEYRPALSAESDQSDDLPGQPFMGEGVETTVLEGEEGENGGSRLGLESGVGKALRWATIGLVLGAVL</sequence>
<evidence type="ECO:0000313" key="2">
    <source>
        <dbReference type="EMBL" id="KAL2797012.1"/>
    </source>
</evidence>
<feature type="region of interest" description="Disordered" evidence="1">
    <location>
        <begin position="72"/>
        <end position="102"/>
    </location>
</feature>
<evidence type="ECO:0000313" key="3">
    <source>
        <dbReference type="Proteomes" id="UP001610563"/>
    </source>
</evidence>
<protein>
    <submittedName>
        <fullName evidence="2">Uncharacterized protein</fullName>
    </submittedName>
</protein>
<accession>A0ABR4GDC7</accession>
<dbReference type="EMBL" id="JBFTWV010000022">
    <property type="protein sequence ID" value="KAL2797012.1"/>
    <property type="molecule type" value="Genomic_DNA"/>
</dbReference>
<dbReference type="Proteomes" id="UP001610563">
    <property type="component" value="Unassembled WGS sequence"/>
</dbReference>
<name>A0ABR4GDC7_9EURO</name>
<gene>
    <name evidence="2" type="ORF">BJX66DRAFT_117542</name>
</gene>
<proteinExistence type="predicted"/>
<organism evidence="2 3">
    <name type="scientific">Aspergillus keveii</name>
    <dbReference type="NCBI Taxonomy" id="714993"/>
    <lineage>
        <taxon>Eukaryota</taxon>
        <taxon>Fungi</taxon>
        <taxon>Dikarya</taxon>
        <taxon>Ascomycota</taxon>
        <taxon>Pezizomycotina</taxon>
        <taxon>Eurotiomycetes</taxon>
        <taxon>Eurotiomycetidae</taxon>
        <taxon>Eurotiales</taxon>
        <taxon>Aspergillaceae</taxon>
        <taxon>Aspergillus</taxon>
        <taxon>Aspergillus subgen. Nidulantes</taxon>
    </lineage>
</organism>
<evidence type="ECO:0000256" key="1">
    <source>
        <dbReference type="SAM" id="MobiDB-lite"/>
    </source>
</evidence>
<comment type="caution">
    <text evidence="2">The sequence shown here is derived from an EMBL/GenBank/DDBJ whole genome shotgun (WGS) entry which is preliminary data.</text>
</comment>
<keyword evidence="3" id="KW-1185">Reference proteome</keyword>
<feature type="compositionally biased region" description="Polar residues" evidence="1">
    <location>
        <begin position="72"/>
        <end position="82"/>
    </location>
</feature>